<gene>
    <name evidence="2" type="ORF">I316_04773</name>
</gene>
<evidence type="ECO:0000313" key="2">
    <source>
        <dbReference type="EMBL" id="OCF33699.1"/>
    </source>
</evidence>
<evidence type="ECO:0000313" key="3">
    <source>
        <dbReference type="Proteomes" id="UP000092666"/>
    </source>
</evidence>
<keyword evidence="3" id="KW-1185">Reference proteome</keyword>
<feature type="region of interest" description="Disordered" evidence="1">
    <location>
        <begin position="262"/>
        <end position="296"/>
    </location>
</feature>
<dbReference type="OrthoDB" id="3224257at2759"/>
<organism evidence="2 3">
    <name type="scientific">Kwoniella heveanensis BCC8398</name>
    <dbReference type="NCBI Taxonomy" id="1296120"/>
    <lineage>
        <taxon>Eukaryota</taxon>
        <taxon>Fungi</taxon>
        <taxon>Dikarya</taxon>
        <taxon>Basidiomycota</taxon>
        <taxon>Agaricomycotina</taxon>
        <taxon>Tremellomycetes</taxon>
        <taxon>Tremellales</taxon>
        <taxon>Cryptococcaceae</taxon>
        <taxon>Kwoniella</taxon>
    </lineage>
</organism>
<feature type="region of interest" description="Disordered" evidence="1">
    <location>
        <begin position="434"/>
        <end position="481"/>
    </location>
</feature>
<reference evidence="3" key="2">
    <citation type="submission" date="2013-12" db="EMBL/GenBank/DDBJ databases">
        <title>Evolution of pathogenesis and genome organization in the Tremellales.</title>
        <authorList>
            <person name="Cuomo C."/>
            <person name="Litvintseva A."/>
            <person name="Heitman J."/>
            <person name="Chen Y."/>
            <person name="Sun S."/>
            <person name="Springer D."/>
            <person name="Dromer F."/>
            <person name="Young S."/>
            <person name="Zeng Q."/>
            <person name="Chapman S."/>
            <person name="Gujja S."/>
            <person name="Saif S."/>
            <person name="Birren B."/>
        </authorList>
    </citation>
    <scope>NUCLEOTIDE SEQUENCE [LARGE SCALE GENOMIC DNA]</scope>
    <source>
        <strain evidence="3">BCC8398</strain>
    </source>
</reference>
<feature type="compositionally biased region" description="Low complexity" evidence="1">
    <location>
        <begin position="265"/>
        <end position="278"/>
    </location>
</feature>
<feature type="compositionally biased region" description="Acidic residues" evidence="1">
    <location>
        <begin position="530"/>
        <end position="541"/>
    </location>
</feature>
<feature type="region of interest" description="Disordered" evidence="1">
    <location>
        <begin position="122"/>
        <end position="157"/>
    </location>
</feature>
<dbReference type="Proteomes" id="UP000092666">
    <property type="component" value="Unassembled WGS sequence"/>
</dbReference>
<proteinExistence type="predicted"/>
<dbReference type="AlphaFoldDB" id="A0A1B9GRJ6"/>
<sequence>MLLRLLPLPTTANPNPLTILFTLPLPTHPYSSRQLPLPPALLGHKSLCLQEDIYCPNVLLGEKSSWIAGVIDDVTFSLPSSNITVNLIDGTTTVLPLTPACINQLHRVVEEVQLSFSAPAQVPASPRSSISSIASTSSASSSMSRQTSNPPTQRRTPSSLLLSLLSPLLPSPPPAESVRPSLAAPPCAPARVHRRAARSLLVDTYRRYVLPRLKEQMPSAYFPWAIASETSRQLEEFARVQAEVNHIIDNCGVSRVDLEHTVGPTRSRSASASSTSSMSDDDSDMESAASPVTPATSVFSPSACATPARKASNPSPQAFLLSIPPAHALPAQCRTAYASLLASLTSIASRIHQIKKLNARYEREEGKRTWLDGLERGRLADRAIRRAYSDGIQPINAPRFVTAEVSRRSRMWQSWSADDQARYEMSMSQYAASHPAMMDASSEDEGQEGDASLCSASDSDEEGPLTPPKPRNPNERPMISIKTPSTMEILEDFVPSPPPRRPTLHSHVTQKMVLASVVEPTPGLTASQSETDDEWEHEEDISTPTLVTPPLIARSWLASSVPSQKKVVVTQVDEEEDDEQTYYTQCGIYA</sequence>
<feature type="compositionally biased region" description="Low complexity" evidence="1">
    <location>
        <begin position="123"/>
        <end position="148"/>
    </location>
</feature>
<dbReference type="EMBL" id="KI669504">
    <property type="protein sequence ID" value="OCF33699.1"/>
    <property type="molecule type" value="Genomic_DNA"/>
</dbReference>
<feature type="region of interest" description="Disordered" evidence="1">
    <location>
        <begin position="523"/>
        <end position="546"/>
    </location>
</feature>
<accession>A0A1B9GRJ6</accession>
<evidence type="ECO:0000256" key="1">
    <source>
        <dbReference type="SAM" id="MobiDB-lite"/>
    </source>
</evidence>
<reference evidence="2 3" key="1">
    <citation type="submission" date="2013-07" db="EMBL/GenBank/DDBJ databases">
        <title>The Genome Sequence of Cryptococcus heveanensis BCC8398.</title>
        <authorList>
            <consortium name="The Broad Institute Genome Sequencing Platform"/>
            <person name="Cuomo C."/>
            <person name="Litvintseva A."/>
            <person name="Chen Y."/>
            <person name="Heitman J."/>
            <person name="Sun S."/>
            <person name="Springer D."/>
            <person name="Dromer F."/>
            <person name="Young S.K."/>
            <person name="Zeng Q."/>
            <person name="Gargeya S."/>
            <person name="Fitzgerald M."/>
            <person name="Abouelleil A."/>
            <person name="Alvarado L."/>
            <person name="Berlin A.M."/>
            <person name="Chapman S.B."/>
            <person name="Dewar J."/>
            <person name="Goldberg J."/>
            <person name="Griggs A."/>
            <person name="Gujja S."/>
            <person name="Hansen M."/>
            <person name="Howarth C."/>
            <person name="Imamovic A."/>
            <person name="Larimer J."/>
            <person name="McCowan C."/>
            <person name="Murphy C."/>
            <person name="Pearson M."/>
            <person name="Priest M."/>
            <person name="Roberts A."/>
            <person name="Saif S."/>
            <person name="Shea T."/>
            <person name="Sykes S."/>
            <person name="Wortman J."/>
            <person name="Nusbaum C."/>
            <person name="Birren B."/>
        </authorList>
    </citation>
    <scope>NUCLEOTIDE SEQUENCE [LARGE SCALE GENOMIC DNA]</scope>
    <source>
        <strain evidence="2 3">BCC8398</strain>
    </source>
</reference>
<protein>
    <submittedName>
        <fullName evidence="2">Uncharacterized protein</fullName>
    </submittedName>
</protein>
<name>A0A1B9GRJ6_9TREE</name>